<gene>
    <name evidence="1" type="ORF">T11_5193</name>
</gene>
<dbReference type="AlphaFoldDB" id="A0A0V1GVK2"/>
<keyword evidence="2" id="KW-1185">Reference proteome</keyword>
<sequence length="108" mass="12670">MRDHNKGKAKAYERQTKEGLLMLMLMANIQKKLNIGGYFLDMMERQSEFRVAKMTDWYGLKIDIGLSVYNPEVLIFLALYPPCCLYHLRSFYNLHAVIVQSPNCPMYK</sequence>
<evidence type="ECO:0000313" key="1">
    <source>
        <dbReference type="EMBL" id="KRZ02058.1"/>
    </source>
</evidence>
<dbReference type="EMBL" id="JYDP01000246">
    <property type="protein sequence ID" value="KRZ02058.1"/>
    <property type="molecule type" value="Genomic_DNA"/>
</dbReference>
<name>A0A0V1GVK2_9BILA</name>
<evidence type="ECO:0000313" key="2">
    <source>
        <dbReference type="Proteomes" id="UP000055024"/>
    </source>
</evidence>
<organism evidence="1 2">
    <name type="scientific">Trichinella zimbabwensis</name>
    <dbReference type="NCBI Taxonomy" id="268475"/>
    <lineage>
        <taxon>Eukaryota</taxon>
        <taxon>Metazoa</taxon>
        <taxon>Ecdysozoa</taxon>
        <taxon>Nematoda</taxon>
        <taxon>Enoplea</taxon>
        <taxon>Dorylaimia</taxon>
        <taxon>Trichinellida</taxon>
        <taxon>Trichinellidae</taxon>
        <taxon>Trichinella</taxon>
    </lineage>
</organism>
<comment type="caution">
    <text evidence="1">The sequence shown here is derived from an EMBL/GenBank/DDBJ whole genome shotgun (WGS) entry which is preliminary data.</text>
</comment>
<dbReference type="Proteomes" id="UP000055024">
    <property type="component" value="Unassembled WGS sequence"/>
</dbReference>
<accession>A0A0V1GVK2</accession>
<reference evidence="1 2" key="1">
    <citation type="submission" date="2015-01" db="EMBL/GenBank/DDBJ databases">
        <title>Evolution of Trichinella species and genotypes.</title>
        <authorList>
            <person name="Korhonen P.K."/>
            <person name="Edoardo P."/>
            <person name="Giuseppe L.R."/>
            <person name="Gasser R.B."/>
        </authorList>
    </citation>
    <scope>NUCLEOTIDE SEQUENCE [LARGE SCALE GENOMIC DNA]</scope>
    <source>
        <strain evidence="1">ISS1029</strain>
    </source>
</reference>
<proteinExistence type="predicted"/>
<protein>
    <submittedName>
        <fullName evidence="1">Uncharacterized protein</fullName>
    </submittedName>
</protein>